<keyword evidence="1" id="KW-1133">Transmembrane helix</keyword>
<accession>A0AAU7QC30</accession>
<keyword evidence="1" id="KW-0812">Transmembrane</keyword>
<feature type="transmembrane region" description="Helical" evidence="1">
    <location>
        <begin position="40"/>
        <end position="59"/>
    </location>
</feature>
<evidence type="ECO:0000313" key="2">
    <source>
        <dbReference type="EMBL" id="XBS69766.1"/>
    </source>
</evidence>
<sequence>MTQDTSALFAATLVGILTTYLAFCLEDLFWGGMLSDAVNISLALFIGGGAHLLVRHAFFKKEPDRARLRPQGASLPMANSPI</sequence>
<name>A0AAU7QC30_9GAMM</name>
<dbReference type="AlphaFoldDB" id="A0AAU7QC30"/>
<organism evidence="2">
    <name type="scientific">Acerihabitans sp. KWT182</name>
    <dbReference type="NCBI Taxonomy" id="3157919"/>
    <lineage>
        <taxon>Bacteria</taxon>
        <taxon>Pseudomonadati</taxon>
        <taxon>Pseudomonadota</taxon>
        <taxon>Gammaproteobacteria</taxon>
        <taxon>Enterobacterales</taxon>
        <taxon>Pectobacteriaceae</taxon>
        <taxon>Acerihabitans</taxon>
    </lineage>
</organism>
<evidence type="ECO:0000256" key="1">
    <source>
        <dbReference type="SAM" id="Phobius"/>
    </source>
</evidence>
<reference evidence="2" key="1">
    <citation type="submission" date="2024-06" db="EMBL/GenBank/DDBJ databases">
        <authorList>
            <person name="Coelho C."/>
            <person name="Bento M."/>
            <person name="Garcia E."/>
            <person name="Camelo A."/>
            <person name="Brandao I."/>
            <person name="Espirito Santo C."/>
            <person name="Trovao J."/>
            <person name="Verissimo A."/>
            <person name="Costa J."/>
            <person name="Tiago I."/>
        </authorList>
    </citation>
    <scope>NUCLEOTIDE SEQUENCE</scope>
    <source>
        <strain evidence="2">KWT182</strain>
    </source>
</reference>
<keyword evidence="1" id="KW-0472">Membrane</keyword>
<protein>
    <recommendedName>
        <fullName evidence="3">GtrA-like protein domain-containing protein</fullName>
    </recommendedName>
</protein>
<gene>
    <name evidence="2" type="ORF">ABK905_26360</name>
</gene>
<dbReference type="EMBL" id="CP157947">
    <property type="protein sequence ID" value="XBS69766.1"/>
    <property type="molecule type" value="Genomic_DNA"/>
</dbReference>
<proteinExistence type="predicted"/>
<evidence type="ECO:0008006" key="3">
    <source>
        <dbReference type="Google" id="ProtNLM"/>
    </source>
</evidence>